<keyword evidence="2" id="KW-0813">Transport</keyword>
<dbReference type="RefSeq" id="XP_019646281.1">
    <property type="nucleotide sequence ID" value="XM_019790722.1"/>
</dbReference>
<accession>A0A6P5AWD7</accession>
<evidence type="ECO:0000256" key="4">
    <source>
        <dbReference type="ARBA" id="ARBA00022989"/>
    </source>
</evidence>
<dbReference type="GeneID" id="109486820"/>
<name>A0A6P5AWD7_BRABE</name>
<dbReference type="GO" id="GO:0015271">
    <property type="term" value="F:outward rectifier potassium channel activity"/>
    <property type="evidence" value="ECO:0007669"/>
    <property type="project" value="TreeGrafter"/>
</dbReference>
<dbReference type="GO" id="GO:0022841">
    <property type="term" value="F:potassium ion leak channel activity"/>
    <property type="evidence" value="ECO:0007669"/>
    <property type="project" value="TreeGrafter"/>
</dbReference>
<feature type="transmembrane region" description="Helical" evidence="8">
    <location>
        <begin position="81"/>
        <end position="99"/>
    </location>
</feature>
<proteinExistence type="predicted"/>
<gene>
    <name evidence="11" type="primary">LOC109486820</name>
</gene>
<evidence type="ECO:0000256" key="8">
    <source>
        <dbReference type="SAM" id="Phobius"/>
    </source>
</evidence>
<dbReference type="OrthoDB" id="297496at2759"/>
<feature type="domain" description="Potassium channel" evidence="9">
    <location>
        <begin position="55"/>
        <end position="105"/>
    </location>
</feature>
<evidence type="ECO:0000259" key="9">
    <source>
        <dbReference type="Pfam" id="PF07885"/>
    </source>
</evidence>
<keyword evidence="3 8" id="KW-0812">Transmembrane</keyword>
<dbReference type="Gene3D" id="1.10.287.70">
    <property type="match status" value="1"/>
</dbReference>
<keyword evidence="5" id="KW-0406">Ion transport</keyword>
<keyword evidence="6 8" id="KW-0472">Membrane</keyword>
<dbReference type="InterPro" id="IPR003280">
    <property type="entry name" value="2pore_dom_K_chnl"/>
</dbReference>
<protein>
    <submittedName>
        <fullName evidence="11">Potassium channel subfamily K member 9-like</fullName>
    </submittedName>
</protein>
<dbReference type="GO" id="GO:0005886">
    <property type="term" value="C:plasma membrane"/>
    <property type="evidence" value="ECO:0007669"/>
    <property type="project" value="TreeGrafter"/>
</dbReference>
<dbReference type="KEGG" id="bbel:109486820"/>
<evidence type="ECO:0000313" key="11">
    <source>
        <dbReference type="RefSeq" id="XP_019646281.1"/>
    </source>
</evidence>
<comment type="subcellular location">
    <subcellularLocation>
        <location evidence="1">Membrane</location>
        <topology evidence="1">Multi-pass membrane protein</topology>
    </subcellularLocation>
</comment>
<dbReference type="GO" id="GO:0030322">
    <property type="term" value="P:stabilization of membrane potential"/>
    <property type="evidence" value="ECO:0007669"/>
    <property type="project" value="TreeGrafter"/>
</dbReference>
<evidence type="ECO:0000256" key="5">
    <source>
        <dbReference type="ARBA" id="ARBA00023065"/>
    </source>
</evidence>
<keyword evidence="7" id="KW-0407">Ion channel</keyword>
<evidence type="ECO:0000256" key="6">
    <source>
        <dbReference type="ARBA" id="ARBA00023136"/>
    </source>
</evidence>
<dbReference type="SUPFAM" id="SSF81324">
    <property type="entry name" value="Voltage-gated potassium channels"/>
    <property type="match status" value="1"/>
</dbReference>
<dbReference type="PANTHER" id="PTHR11003:SF330">
    <property type="entry name" value="POTASSIUM CHANNEL DOMAIN-CONTAINING PROTEIN"/>
    <property type="match status" value="1"/>
</dbReference>
<dbReference type="InterPro" id="IPR013099">
    <property type="entry name" value="K_chnl_dom"/>
</dbReference>
<keyword evidence="4 8" id="KW-1133">Transmembrane helix</keyword>
<dbReference type="AlphaFoldDB" id="A0A6P5AWD7"/>
<dbReference type="PANTHER" id="PTHR11003">
    <property type="entry name" value="POTASSIUM CHANNEL, SUBFAMILY K"/>
    <property type="match status" value="1"/>
</dbReference>
<organism evidence="10 11">
    <name type="scientific">Branchiostoma belcheri</name>
    <name type="common">Amphioxus</name>
    <dbReference type="NCBI Taxonomy" id="7741"/>
    <lineage>
        <taxon>Eukaryota</taxon>
        <taxon>Metazoa</taxon>
        <taxon>Chordata</taxon>
        <taxon>Cephalochordata</taxon>
        <taxon>Leptocardii</taxon>
        <taxon>Amphioxiformes</taxon>
        <taxon>Branchiostomatidae</taxon>
        <taxon>Branchiostoma</taxon>
    </lineage>
</organism>
<sequence length="137" mass="15549">MNASICKCNSTAFEEWEKAVSAEFYRHEDMVVNARLDLVYGTNTTNERYLAVPARAMFLAFVVVTTIGYGHCTPRTPEGRVFLIFYAIFGIPLMMTWVSDVGAQLDSLLSYLIGKMKSRCGSKKSSEVDRWELPRFL</sequence>
<evidence type="ECO:0000256" key="1">
    <source>
        <dbReference type="ARBA" id="ARBA00004141"/>
    </source>
</evidence>
<feature type="transmembrane region" description="Helical" evidence="8">
    <location>
        <begin position="49"/>
        <end position="69"/>
    </location>
</feature>
<dbReference type="Proteomes" id="UP000515135">
    <property type="component" value="Unplaced"/>
</dbReference>
<reference evidence="11" key="1">
    <citation type="submission" date="2025-08" db="UniProtKB">
        <authorList>
            <consortium name="RefSeq"/>
        </authorList>
    </citation>
    <scope>IDENTIFICATION</scope>
    <source>
        <tissue evidence="11">Gonad</tissue>
    </source>
</reference>
<evidence type="ECO:0000256" key="3">
    <source>
        <dbReference type="ARBA" id="ARBA00022692"/>
    </source>
</evidence>
<dbReference type="Pfam" id="PF07885">
    <property type="entry name" value="Ion_trans_2"/>
    <property type="match status" value="1"/>
</dbReference>
<evidence type="ECO:0000256" key="2">
    <source>
        <dbReference type="ARBA" id="ARBA00022448"/>
    </source>
</evidence>
<evidence type="ECO:0000256" key="7">
    <source>
        <dbReference type="ARBA" id="ARBA00023303"/>
    </source>
</evidence>
<evidence type="ECO:0000313" key="10">
    <source>
        <dbReference type="Proteomes" id="UP000515135"/>
    </source>
</evidence>
<keyword evidence="10" id="KW-1185">Reference proteome</keyword>